<feature type="region of interest" description="Disordered" evidence="1">
    <location>
        <begin position="225"/>
        <end position="246"/>
    </location>
</feature>
<name>A0A6N2AJ58_SOLCI</name>
<evidence type="ECO:0000259" key="2">
    <source>
        <dbReference type="Pfam" id="PF03732"/>
    </source>
</evidence>
<sequence length="623" mass="71134">MPNTRRGREILFPYDHELERTLCNMNQNLGINDDDPNQNISALIDVHDSDGPLVLPPLPPGHTFVVTSSLMQIITARGLKVFPLSLTVEVAIWFTELPFNSIFTWNQLRDVFLPHYYPVSKKLNHKDRVNNFVTLPGESVSSSWDRCTSFFRGVPNHRIDDVSVKEYFYWGHDYNNKAVLDTIAGGSYWECPYDELPKNRGFLTECTRLKLGELAPRSRKPRLNLWNGPYVPPQNREVTPRDGGDSVAPVEDMLHKMMRRFDVNDENIKDLRSELAGIGQKVDTHAISIKQIELQMAQLSATTIDPPMSSKERKMIKDNDKVIEGSGEVEDNTGKDVKVPIKLIPMPRPTPPFPQRLVKKTKDGKYHRFITMLKQLSINVPLVEALEQMPGYAKFMKDLITKKRSITFEDDDRMKHCSAIATRSLVQKKEDLGAFTILCTVGPIGIPHDVLVKVESFIFPVNFVILDCEVDFKVSIILGRPFLATGRALVDMEKGQMKFWLNNKEATFNICRSMKQNGELQSVSAISYKEKMKKDYDQKSEKRESMVEDLVLLDNSRLCWLPGKLKSKWTGPYLITQLFPHGAIELETKEGVRFKVHGERIKLYFGHLESANEVIEACHLDKG</sequence>
<feature type="domain" description="Retrotransposon gag" evidence="2">
    <location>
        <begin position="80"/>
        <end position="171"/>
    </location>
</feature>
<dbReference type="Gene3D" id="2.40.70.10">
    <property type="entry name" value="Acid Proteases"/>
    <property type="match status" value="1"/>
</dbReference>
<evidence type="ECO:0000313" key="3">
    <source>
        <dbReference type="EMBL" id="TMW81748.1"/>
    </source>
</evidence>
<gene>
    <name evidence="3" type="ORF">EJD97_008030</name>
</gene>
<proteinExistence type="predicted"/>
<dbReference type="EMBL" id="RXGB01021773">
    <property type="protein sequence ID" value="TMW81748.1"/>
    <property type="molecule type" value="Genomic_DNA"/>
</dbReference>
<protein>
    <recommendedName>
        <fullName evidence="2">Retrotransposon gag domain-containing protein</fullName>
    </recommendedName>
</protein>
<dbReference type="PANTHER" id="PTHR33067:SF9">
    <property type="entry name" value="RNA-DIRECTED DNA POLYMERASE"/>
    <property type="match status" value="1"/>
</dbReference>
<dbReference type="InterPro" id="IPR021109">
    <property type="entry name" value="Peptidase_aspartic_dom_sf"/>
</dbReference>
<organism evidence="3">
    <name type="scientific">Solanum chilense</name>
    <name type="common">Tomato</name>
    <name type="synonym">Lycopersicon chilense</name>
    <dbReference type="NCBI Taxonomy" id="4083"/>
    <lineage>
        <taxon>Eukaryota</taxon>
        <taxon>Viridiplantae</taxon>
        <taxon>Streptophyta</taxon>
        <taxon>Embryophyta</taxon>
        <taxon>Tracheophyta</taxon>
        <taxon>Spermatophyta</taxon>
        <taxon>Magnoliopsida</taxon>
        <taxon>eudicotyledons</taxon>
        <taxon>Gunneridae</taxon>
        <taxon>Pentapetalae</taxon>
        <taxon>asterids</taxon>
        <taxon>lamiids</taxon>
        <taxon>Solanales</taxon>
        <taxon>Solanaceae</taxon>
        <taxon>Solanoideae</taxon>
        <taxon>Solaneae</taxon>
        <taxon>Solanum</taxon>
        <taxon>Solanum subgen. Lycopersicon</taxon>
    </lineage>
</organism>
<evidence type="ECO:0000256" key="1">
    <source>
        <dbReference type="SAM" id="MobiDB-lite"/>
    </source>
</evidence>
<reference evidence="3" key="1">
    <citation type="submission" date="2019-05" db="EMBL/GenBank/DDBJ databases">
        <title>The de novo reference genome and transcriptome assemblies of the wild tomato species Solanum chilense.</title>
        <authorList>
            <person name="Stam R."/>
            <person name="Nosenko T."/>
            <person name="Hoerger A.C."/>
            <person name="Stephan W."/>
            <person name="Seidel M.A."/>
            <person name="Kuhn J.M.M."/>
            <person name="Haberer G."/>
            <person name="Tellier A."/>
        </authorList>
    </citation>
    <scope>NUCLEOTIDE SEQUENCE</scope>
    <source>
        <tissue evidence="3">Mature leaves</tissue>
    </source>
</reference>
<dbReference type="InterPro" id="IPR005162">
    <property type="entry name" value="Retrotrans_gag_dom"/>
</dbReference>
<dbReference type="PANTHER" id="PTHR33067">
    <property type="entry name" value="RNA-DIRECTED DNA POLYMERASE-RELATED"/>
    <property type="match status" value="1"/>
</dbReference>
<dbReference type="Pfam" id="PF03732">
    <property type="entry name" value="Retrotrans_gag"/>
    <property type="match status" value="1"/>
</dbReference>
<comment type="caution">
    <text evidence="3">The sequence shown here is derived from an EMBL/GenBank/DDBJ whole genome shotgun (WGS) entry which is preliminary data.</text>
</comment>
<dbReference type="AlphaFoldDB" id="A0A6N2AJ58"/>
<accession>A0A6N2AJ58</accession>